<evidence type="ECO:0000313" key="3">
    <source>
        <dbReference type="Proteomes" id="UP001307889"/>
    </source>
</evidence>
<dbReference type="PANTHER" id="PTHR14918:SF3">
    <property type="entry name" value="KICSTOR COMPLEX PROTEIN SZT2"/>
    <property type="match status" value="1"/>
</dbReference>
<reference evidence="2 3" key="1">
    <citation type="submission" date="2023-09" db="EMBL/GenBank/DDBJ databases">
        <title>Nesidiocoris tenuis whole genome shotgun sequence.</title>
        <authorList>
            <person name="Shibata T."/>
            <person name="Shimoda M."/>
            <person name="Kobayashi T."/>
            <person name="Uehara T."/>
        </authorList>
    </citation>
    <scope>NUCLEOTIDE SEQUENCE [LARGE SCALE GENOMIC DNA]</scope>
    <source>
        <strain evidence="2 3">Japan</strain>
    </source>
</reference>
<organism evidence="2 3">
    <name type="scientific">Nesidiocoris tenuis</name>
    <dbReference type="NCBI Taxonomy" id="355587"/>
    <lineage>
        <taxon>Eukaryota</taxon>
        <taxon>Metazoa</taxon>
        <taxon>Ecdysozoa</taxon>
        <taxon>Arthropoda</taxon>
        <taxon>Hexapoda</taxon>
        <taxon>Insecta</taxon>
        <taxon>Pterygota</taxon>
        <taxon>Neoptera</taxon>
        <taxon>Paraneoptera</taxon>
        <taxon>Hemiptera</taxon>
        <taxon>Heteroptera</taxon>
        <taxon>Panheteroptera</taxon>
        <taxon>Cimicomorpha</taxon>
        <taxon>Miridae</taxon>
        <taxon>Dicyphina</taxon>
        <taxon>Nesidiocoris</taxon>
    </lineage>
</organism>
<gene>
    <name evidence="2" type="ORF">NTJ_03808</name>
</gene>
<feature type="region of interest" description="Disordered" evidence="1">
    <location>
        <begin position="1145"/>
        <end position="1180"/>
    </location>
</feature>
<name>A0ABN7AFE5_9HEMI</name>
<feature type="compositionally biased region" description="Basic and acidic residues" evidence="1">
    <location>
        <begin position="1145"/>
        <end position="1160"/>
    </location>
</feature>
<dbReference type="EMBL" id="AP028910">
    <property type="protein sequence ID" value="BES91000.1"/>
    <property type="molecule type" value="Genomic_DNA"/>
</dbReference>
<protein>
    <submittedName>
        <fullName evidence="2">Seizure threshold 2 homolog (Mouse)</fullName>
    </submittedName>
</protein>
<feature type="region of interest" description="Disordered" evidence="1">
    <location>
        <begin position="1071"/>
        <end position="1095"/>
    </location>
</feature>
<evidence type="ECO:0000313" key="2">
    <source>
        <dbReference type="EMBL" id="BES91000.1"/>
    </source>
</evidence>
<accession>A0ABN7AFE5</accession>
<evidence type="ECO:0000256" key="1">
    <source>
        <dbReference type="SAM" id="MobiDB-lite"/>
    </source>
</evidence>
<feature type="compositionally biased region" description="Polar residues" evidence="1">
    <location>
        <begin position="1161"/>
        <end position="1180"/>
    </location>
</feature>
<dbReference type="InterPro" id="IPR033228">
    <property type="entry name" value="SZT2"/>
</dbReference>
<sequence length="3092" mass="351796">MDDLNEMPGVLVAHTVYALMNHRFHVSRNERTQWYFHHLNKKIQLPPDNDGQFQINTDSEIEILSIYPYEAPKEWGPSNRHNYQYLITQTTNVVYLSKVNKAVYCIDMSPSMSVVDLQHGQVMLDEIPGFLKNSIEGVVKSFVIPGTTYLFEPNLFVTVIVHTPFFTTPAQQVLVQGWRVTSQNVEEFLSAIFKQLELLEDTIAAVSRLVHDEIDERRYHQAESDRLVGGLFEEAPEHQVISTGVSMVNPDLGFINLLRYGMLALRLLPQSSLSNLVVITDGMINLPDIQVLESVLSQLRSNAVAVSFLHVGSQFHQDCCPGLVSYSELLQFIANATVGAYISSIQRLGPKTSYNVYHEAFITWSLRRRRFLLDLSVPLKNGLDRSEPIVPPSCEPILLTKKHCEEQLTGSLSNVLCCRLHEGYLIKDVLLRDTKLEIVMVLPWAHSIYIEYIIRTNWPEIKGSKNIICYMVCIRAPYEFLNDITSQIKKTHISPYRQAKISRFWCTLKTLTHTDKFLSHLDTFPENSATYTVPDSLKNGMPLCYLPSSGAHPELTSSGSSCSQLAQFWRPVVMLEPSVWPKWFHTHRLGLILQPDQVLPHVLHTLSSSSRANVLQCRLAESALYSCLKKLTSFSLIENHSYIKILSFNENEVSTPKWFYIVRITSKPPCTVIHIAFLAGTPGHIRHQVVETIREEISKLKIPQRGDPVIKRNELDINFRSEVECCTIINKPLEKILIRYERMPCEFSTVVFPDGTQPDSAAKPLKPTSSLITTLSRYLHHKRSIWNAHTPSASHNNLLTMLTTLTRMRLHEGFLFSHCSAGIINMVLEVQMKCFDDEDETNECSGRFQPCVIQYVLFPPHNTSSSTKSSASGEDTGDEAEVELRTELVTECWIEPQHGIVQSSLPNQHYTEGLHYHQIADYIWMLDAECISNLLTFDHLQLMCHNQEVAPPLALDPSSHHNNPLEKWPHAVAIEDERIHRIPFAYNLMNVLPKCQQAELLNDMFVQVLTDDWTYKARNDAPNNLLMENILTQLRELHHRELHLSEHESAQMLQLIINRPRDVTRQPIPFAAVPKEGPETGSKPVPGSHGPKRHKPAVPKWRCFVKSMASTHCVLTFVPASLHDLKILMLASDCKMFKHFDSQESDSRESEVHSKMHSVSENDSLSIRNNPCGNSKCSSTQDIDSHYGEEDVLFDSIPHRDCLYIDKYDQPFRTRASSLDTMKKQNESLRIDPKRIRTSSVGSKMKPASIIKTVAENQAEYSCKTDDESTKPVCGSITLPMYVYDCPLSNLVDALISKEGFERRADIFHNEQLDDASSSPDEMDLHHHCRVINQAFSRCFVMALFKSLHLNYRINSHDINIAVRACNDTLLQIDITKYLQTVCGHFKYSANKETQEGDPDHSFSLPCLPREVLPLQKLIKRRFLEILTVCYKPVPSSPDFFYCRPPSQTPCMADTGYGSQRTDLDFDALTIHSDAVAYLVQQNGIGLWDRGRLDMNVDGSRTPLMSTPDANSEHLMDMGDDLYPLFLHLVCSVSSSDRGLGIVKVKVIPTCFCDLLSNAREAEGVDLTSLKVTLDMHCLTLPPSYPTDLPQNNGCCPQEANSRSNIPSDLIQHDYTGNVEAGHGCEPLQHLPDHQHNAINKCIAEIEWFLQDEIALFLLNSQPVSKSALDLVVSHVTNSRGRPSCLMNKVPLDFVYGIDQSMKKFVDVFSQMKIQGYQLKTLGDYYYLSKISQQPPTTQGVQQLSGLSGNSSANNGSCLGDNLLNNHRYPCDLKNEFCDPLGKEYFASKFKWIKELSDSRPAIPNFWLIMKIDEAKVNIYFHCKFLDYPTDEVQRYKDAYMNVIENIEHVCKTVNQMLLLFSLHETRMCDPLLEPEEPERAWNPNTYMKFVEDNSDMDIRGENSDLVHKYHPGWFSCRVVWQAHFVLHPRLKTGPGIPGLSRAIQALRTILNRFSVNNRTNMFVYKDSSGSNVFYLRLNENIRSSHRNANVDGDNSPGLVSRSSSINSLTNKRIQEDINKDIRPRLKSFGENYDAMSYQEDILTLKVHGIADAGAEVTHELVQVLQNRLDDAVLEVVSVMLARNPMCKLTPDDVHFIQKPHHQAAHIIQFSIPEQVHDSLDPLAYYLKQNLLQFLFLPKYTDTRHTFQDYSQPEGSPCRINESNIYLYNQSPVTGNKGIACLAVAIVDKDGNIVSNKDSYRGITVCEAQTLDAAMLQEIQVQEIDVENNATDPSIAMEVRLWKPGRVNMDLLIQKLKNILQFSLWDLITEYSILTTPIREKIYDGTQEVIRMNNKFYESIPTWLQSGCVLNVPAVKLHTIELTTRHPIGVIIREMGHIISLHEPSTTTFIEGHSSDGVYMLTNEPDSTSISKCFIISNNGNQPSQEYSEDHKDFRESSHKAGGCLQFLPRQRFFIAIISNLKVLAYMYNWSKDRVEDLSKLMTQLGVWLCSRSSFLCGAYLQKMSLFHNQPLSRKLKTQNAAAECLDIENLLTFTPNATPRKTVPNMTINVAHILRDTNSSVAFASEINFSGLTDPVAASIDQIMSIKASDKKELLDKLHVMWQSRGITPCIPLTDETLSLFMKNARIFHFCLTPFVFHPRWRIKNNCFLRDQKTGFPNNFTESCSEDFSWHHSVCVQFLNTYKHHLQTLGYIQVQTAPTTPRKLRKEKFLENDADCKLYMQKSLIGGIVMLEISISEPFLQIKLLGIECARLQPKPLNTLIPQIVLNFTEECSKVTSTVRLQSFTYDYHLKCIERYLLGQTSYLPRDYHVTSFLEDFLKFYPNLPASSSCCLHTGVSMTANISTSPAQLYDFLLGHEKDYGMEVVRMINHDGVSRSNIYRTVQENEFILVKHQADEFENNNSGGDPHARLKDLNFTLVISCDKFSTGMTIRLNYFLILTSSRLESYSSQHCAPDQVLVNVLADQAAKAKIEIEQMVTKGSLDCRIHLLWNRLLCNSPSNSLSYSSLYELKSLAHIETFIEIDPNLKSLLDQPFQWYQSLVKTLTNKYSSDKCKIFSSPDGTVHHLLVLHPRFLDGFVSLTLDHSVNEGVLSIVYRQTDKRKRDLESECIQSLVEGVVNTCCYHTWLCLLNS</sequence>
<keyword evidence="3" id="KW-1185">Reference proteome</keyword>
<proteinExistence type="predicted"/>
<dbReference type="PANTHER" id="PTHR14918">
    <property type="entry name" value="KICSTOR COMPLEX PROTEIN SZT2"/>
    <property type="match status" value="1"/>
</dbReference>
<dbReference type="Proteomes" id="UP001307889">
    <property type="component" value="Chromosome 2"/>
</dbReference>